<evidence type="ECO:0000313" key="2">
    <source>
        <dbReference type="Proteomes" id="UP000228934"/>
    </source>
</evidence>
<dbReference type="EMBL" id="KV924651">
    <property type="protein sequence ID" value="PIO39815.1"/>
    <property type="molecule type" value="Genomic_DNA"/>
</dbReference>
<dbReference type="Proteomes" id="UP000228934">
    <property type="component" value="Unassembled WGS sequence"/>
</dbReference>
<proteinExistence type="predicted"/>
<evidence type="ECO:0000313" key="1">
    <source>
        <dbReference type="EMBL" id="PIO39815.1"/>
    </source>
</evidence>
<dbReference type="AlphaFoldDB" id="A0A2G9SI93"/>
<name>A0A2G9SI93_AQUCT</name>
<feature type="non-terminal residue" evidence="1">
    <location>
        <position position="1"/>
    </location>
</feature>
<organism evidence="1 2">
    <name type="scientific">Aquarana catesbeiana</name>
    <name type="common">American bullfrog</name>
    <name type="synonym">Rana catesbeiana</name>
    <dbReference type="NCBI Taxonomy" id="8400"/>
    <lineage>
        <taxon>Eukaryota</taxon>
        <taxon>Metazoa</taxon>
        <taxon>Chordata</taxon>
        <taxon>Craniata</taxon>
        <taxon>Vertebrata</taxon>
        <taxon>Euteleostomi</taxon>
        <taxon>Amphibia</taxon>
        <taxon>Batrachia</taxon>
        <taxon>Anura</taxon>
        <taxon>Neobatrachia</taxon>
        <taxon>Ranoidea</taxon>
        <taxon>Ranidae</taxon>
        <taxon>Aquarana</taxon>
    </lineage>
</organism>
<sequence length="138" mass="15492">RNVRQKKSDGSFSSSIPIMCVPHWTFSFSKILTDLEMKHVLNISDGTNSYQENRSSVCCSDGPKTHALKQVRDGSYWLLAIELPFSSPVVRVVRHLILDGRTFARLLEWNSVGVPSEKPSEFIPTAKPVVCTGHYSLK</sequence>
<protein>
    <submittedName>
        <fullName evidence="1">Uncharacterized protein</fullName>
    </submittedName>
</protein>
<reference evidence="2" key="1">
    <citation type="journal article" date="2017" name="Nat. Commun.">
        <title>The North American bullfrog draft genome provides insight into hormonal regulation of long noncoding RNA.</title>
        <authorList>
            <person name="Hammond S.A."/>
            <person name="Warren R.L."/>
            <person name="Vandervalk B.P."/>
            <person name="Kucuk E."/>
            <person name="Khan H."/>
            <person name="Gibb E.A."/>
            <person name="Pandoh P."/>
            <person name="Kirk H."/>
            <person name="Zhao Y."/>
            <person name="Jones M."/>
            <person name="Mungall A.J."/>
            <person name="Coope R."/>
            <person name="Pleasance S."/>
            <person name="Moore R.A."/>
            <person name="Holt R.A."/>
            <person name="Round J.M."/>
            <person name="Ohora S."/>
            <person name="Walle B.V."/>
            <person name="Veldhoen N."/>
            <person name="Helbing C.C."/>
            <person name="Birol I."/>
        </authorList>
    </citation>
    <scope>NUCLEOTIDE SEQUENCE [LARGE SCALE GENOMIC DNA]</scope>
</reference>
<keyword evidence="2" id="KW-1185">Reference proteome</keyword>
<accession>A0A2G9SI93</accession>
<gene>
    <name evidence="1" type="ORF">AB205_0170630</name>
</gene>